<dbReference type="PANTHER" id="PTHR37938:SF1">
    <property type="entry name" value="BLL0215 PROTEIN"/>
    <property type="match status" value="1"/>
</dbReference>
<keyword evidence="4" id="KW-1185">Reference proteome</keyword>
<gene>
    <name evidence="3" type="ORF">ACFPFO_19890</name>
</gene>
<accession>A0ABD5QJQ8</accession>
<reference evidence="3 4" key="1">
    <citation type="journal article" date="2019" name="Int. J. Syst. Evol. Microbiol.">
        <title>The Global Catalogue of Microorganisms (GCM) 10K type strain sequencing project: providing services to taxonomists for standard genome sequencing and annotation.</title>
        <authorList>
            <consortium name="The Broad Institute Genomics Platform"/>
            <consortium name="The Broad Institute Genome Sequencing Center for Infectious Disease"/>
            <person name="Wu L."/>
            <person name="Ma J."/>
        </authorList>
    </citation>
    <scope>NUCLEOTIDE SEQUENCE [LARGE SCALE GENOMIC DNA]</scope>
    <source>
        <strain evidence="3 4">CGMCC 1.15824</strain>
    </source>
</reference>
<comment type="caution">
    <text evidence="3">The sequence shown here is derived from an EMBL/GenBank/DDBJ whole genome shotgun (WGS) entry which is preliminary data.</text>
</comment>
<dbReference type="RefSeq" id="WP_224827672.1">
    <property type="nucleotide sequence ID" value="NZ_JAIVEF010000002.1"/>
</dbReference>
<dbReference type="InterPro" id="IPR005182">
    <property type="entry name" value="YdbS-like_PH"/>
</dbReference>
<feature type="transmembrane region" description="Helical" evidence="1">
    <location>
        <begin position="67"/>
        <end position="88"/>
    </location>
</feature>
<keyword evidence="1" id="KW-0472">Membrane</keyword>
<evidence type="ECO:0000259" key="2">
    <source>
        <dbReference type="Pfam" id="PF03703"/>
    </source>
</evidence>
<dbReference type="AlphaFoldDB" id="A0ABD5QJQ8"/>
<evidence type="ECO:0000256" key="1">
    <source>
        <dbReference type="SAM" id="Phobius"/>
    </source>
</evidence>
<sequence length="182" mass="20097">MSVGTLLPGSENVEDADWLHLTEGETVEWVGRPSAYTIATSIVVGVVLAAVGIGLAIWLSTMDLPPWAAALPLVLVVVGIGRILMAYLDWVRLLYVITSEEIYVKHGLVSRDVTQIRLDRIQNTAYDQSVAERFLSFGDVRVYTAGTSTEDVTFRDVPDPQRVKRTLTNLLSEQGRREPGEL</sequence>
<name>A0ABD5QJQ8_9EURY</name>
<dbReference type="PANTHER" id="PTHR37938">
    <property type="entry name" value="BLL0215 PROTEIN"/>
    <property type="match status" value="1"/>
</dbReference>
<dbReference type="Proteomes" id="UP001595925">
    <property type="component" value="Unassembled WGS sequence"/>
</dbReference>
<dbReference type="Pfam" id="PF03703">
    <property type="entry name" value="bPH_2"/>
    <property type="match status" value="1"/>
</dbReference>
<feature type="domain" description="YdbS-like PH" evidence="2">
    <location>
        <begin position="93"/>
        <end position="167"/>
    </location>
</feature>
<evidence type="ECO:0000313" key="3">
    <source>
        <dbReference type="EMBL" id="MFC4989983.1"/>
    </source>
</evidence>
<dbReference type="EMBL" id="JBHSJG010000056">
    <property type="protein sequence ID" value="MFC4989983.1"/>
    <property type="molecule type" value="Genomic_DNA"/>
</dbReference>
<evidence type="ECO:0000313" key="4">
    <source>
        <dbReference type="Proteomes" id="UP001595925"/>
    </source>
</evidence>
<protein>
    <submittedName>
        <fullName evidence="3">PH domain-containing protein</fullName>
    </submittedName>
</protein>
<keyword evidence="1" id="KW-0812">Transmembrane</keyword>
<organism evidence="3 4">
    <name type="scientific">Saliphagus infecundisoli</name>
    <dbReference type="NCBI Taxonomy" id="1849069"/>
    <lineage>
        <taxon>Archaea</taxon>
        <taxon>Methanobacteriati</taxon>
        <taxon>Methanobacteriota</taxon>
        <taxon>Stenosarchaea group</taxon>
        <taxon>Halobacteria</taxon>
        <taxon>Halobacteriales</taxon>
        <taxon>Natrialbaceae</taxon>
        <taxon>Saliphagus</taxon>
    </lineage>
</organism>
<keyword evidence="1" id="KW-1133">Transmembrane helix</keyword>
<proteinExistence type="predicted"/>
<feature type="transmembrane region" description="Helical" evidence="1">
    <location>
        <begin position="38"/>
        <end position="61"/>
    </location>
</feature>